<evidence type="ECO:0000313" key="2">
    <source>
        <dbReference type="RefSeq" id="XP_048270136.1"/>
    </source>
</evidence>
<keyword evidence="1" id="KW-1185">Reference proteome</keyword>
<dbReference type="PANTHER" id="PTHR38681">
    <property type="entry name" value="RETROVIRUS-RELATED POL POLYPROTEIN FROM TRANSPOSON 412-LIKE PROTEIN-RELATED"/>
    <property type="match status" value="1"/>
</dbReference>
<organism evidence="1 2">
    <name type="scientific">Bombus terrestris</name>
    <name type="common">Buff-tailed bumblebee</name>
    <name type="synonym">Apis terrestris</name>
    <dbReference type="NCBI Taxonomy" id="30195"/>
    <lineage>
        <taxon>Eukaryota</taxon>
        <taxon>Metazoa</taxon>
        <taxon>Ecdysozoa</taxon>
        <taxon>Arthropoda</taxon>
        <taxon>Hexapoda</taxon>
        <taxon>Insecta</taxon>
        <taxon>Pterygota</taxon>
        <taxon>Neoptera</taxon>
        <taxon>Endopterygota</taxon>
        <taxon>Hymenoptera</taxon>
        <taxon>Apocrita</taxon>
        <taxon>Aculeata</taxon>
        <taxon>Apoidea</taxon>
        <taxon>Anthophila</taxon>
        <taxon>Apidae</taxon>
        <taxon>Bombus</taxon>
        <taxon>Bombus</taxon>
    </lineage>
</organism>
<dbReference type="OrthoDB" id="7695055at2759"/>
<accession>A0A9C6WF50</accession>
<dbReference type="Proteomes" id="UP000835206">
    <property type="component" value="Unplaced"/>
</dbReference>
<dbReference type="PANTHER" id="PTHR38681:SF1">
    <property type="entry name" value="RETROVIRUS-RELATED POL POLYPROTEIN FROM TRANSPOSON 412-LIKE PROTEIN"/>
    <property type="match status" value="1"/>
</dbReference>
<sequence>MIYGTGIRLPAEFFAPAKQTANAEFANRLRERMSEIRPLPTSQHGEKKTFMFRDLETSPYVFVRHNAIGGTLQPPYDGPYQDIQRGEKTFIIRVKDKGVKVSVDRLKPAFIVSEDIEHLERNAQAHDVFVPRKIFRPQSSEQAQQPDGDARAHYTTRSGRRVRFPVRFQAGLN</sequence>
<dbReference type="GeneID" id="125387004"/>
<name>A0A9C6WF50_BOMTE</name>
<protein>
    <submittedName>
        <fullName evidence="2">Uncharacterized protein LOC125387004</fullName>
    </submittedName>
</protein>
<gene>
    <name evidence="2" type="primary">LOC125387004</name>
</gene>
<proteinExistence type="predicted"/>
<dbReference type="AlphaFoldDB" id="A0A9C6WF50"/>
<dbReference type="KEGG" id="bter:125387004"/>
<evidence type="ECO:0000313" key="1">
    <source>
        <dbReference type="Proteomes" id="UP000835206"/>
    </source>
</evidence>
<dbReference type="RefSeq" id="XP_048270136.1">
    <property type="nucleotide sequence ID" value="XM_048414179.1"/>
</dbReference>
<reference evidence="2" key="1">
    <citation type="submission" date="2025-08" db="UniProtKB">
        <authorList>
            <consortium name="RefSeq"/>
        </authorList>
    </citation>
    <scope>IDENTIFICATION</scope>
</reference>